<dbReference type="EMBL" id="NCSJ02000051">
    <property type="protein sequence ID" value="RFU32614.1"/>
    <property type="molecule type" value="Genomic_DNA"/>
</dbReference>
<accession>A0A3E2HGR8</accession>
<proteinExistence type="predicted"/>
<evidence type="ECO:0000313" key="2">
    <source>
        <dbReference type="Proteomes" id="UP000258309"/>
    </source>
</evidence>
<keyword evidence="2" id="KW-1185">Reference proteome</keyword>
<dbReference type="Proteomes" id="UP000258309">
    <property type="component" value="Unassembled WGS sequence"/>
</dbReference>
<organism evidence="1 2">
    <name type="scientific">Scytalidium lignicola</name>
    <name type="common">Hyphomycete</name>
    <dbReference type="NCBI Taxonomy" id="5539"/>
    <lineage>
        <taxon>Eukaryota</taxon>
        <taxon>Fungi</taxon>
        <taxon>Dikarya</taxon>
        <taxon>Ascomycota</taxon>
        <taxon>Pezizomycotina</taxon>
        <taxon>Leotiomycetes</taxon>
        <taxon>Leotiomycetes incertae sedis</taxon>
        <taxon>Scytalidium</taxon>
    </lineage>
</organism>
<protein>
    <submittedName>
        <fullName evidence="1">Uncharacterized protein</fullName>
    </submittedName>
</protein>
<sequence length="117" mass="13353">MSSAQGKTIEANCRVIWGDGDYELDIETDDWDTWYCFVRKDFGLHFGPPLTMTGMCNSQKQAWSELERMLDVWARQVQSGQPMTKAQWLEIFGGPNGCNIPVLEMFVDEAKKKGLNL</sequence>
<evidence type="ECO:0000313" key="1">
    <source>
        <dbReference type="EMBL" id="RFU32614.1"/>
    </source>
</evidence>
<name>A0A3E2HGR8_SCYLI</name>
<dbReference type="OrthoDB" id="3552169at2759"/>
<gene>
    <name evidence="1" type="ORF">B7463_g3747</name>
</gene>
<feature type="non-terminal residue" evidence="1">
    <location>
        <position position="117"/>
    </location>
</feature>
<dbReference type="OMA" id="WISYYAV"/>
<dbReference type="AlphaFoldDB" id="A0A3E2HGR8"/>
<comment type="caution">
    <text evidence="1">The sequence shown here is derived from an EMBL/GenBank/DDBJ whole genome shotgun (WGS) entry which is preliminary data.</text>
</comment>
<feature type="non-terminal residue" evidence="1">
    <location>
        <position position="1"/>
    </location>
</feature>
<reference evidence="1 2" key="1">
    <citation type="submission" date="2018-05" db="EMBL/GenBank/DDBJ databases">
        <title>Draft genome sequence of Scytalidium lignicola DSM 105466, a ubiquitous saprotrophic fungus.</title>
        <authorList>
            <person name="Buettner E."/>
            <person name="Gebauer A.M."/>
            <person name="Hofrichter M."/>
            <person name="Liers C."/>
            <person name="Kellner H."/>
        </authorList>
    </citation>
    <scope>NUCLEOTIDE SEQUENCE [LARGE SCALE GENOMIC DNA]</scope>
    <source>
        <strain evidence="1 2">DSM 105466</strain>
    </source>
</reference>